<dbReference type="Pfam" id="PF24883">
    <property type="entry name" value="NPHP3_N"/>
    <property type="match status" value="2"/>
</dbReference>
<organism evidence="3 4">
    <name type="scientific">Leucocoprinus birnbaumii</name>
    <dbReference type="NCBI Taxonomy" id="56174"/>
    <lineage>
        <taxon>Eukaryota</taxon>
        <taxon>Fungi</taxon>
        <taxon>Dikarya</taxon>
        <taxon>Basidiomycota</taxon>
        <taxon>Agaricomycotina</taxon>
        <taxon>Agaricomycetes</taxon>
        <taxon>Agaricomycetidae</taxon>
        <taxon>Agaricales</taxon>
        <taxon>Agaricineae</taxon>
        <taxon>Agaricaceae</taxon>
        <taxon>Leucocoprinus</taxon>
    </lineage>
</organism>
<accession>A0AAD5VQ38</accession>
<keyword evidence="1" id="KW-0677">Repeat</keyword>
<dbReference type="Proteomes" id="UP001213000">
    <property type="component" value="Unassembled WGS sequence"/>
</dbReference>
<name>A0AAD5VQ38_9AGAR</name>
<dbReference type="Gene3D" id="3.40.50.300">
    <property type="entry name" value="P-loop containing nucleotide triphosphate hydrolases"/>
    <property type="match status" value="1"/>
</dbReference>
<dbReference type="SUPFAM" id="SSF52540">
    <property type="entry name" value="P-loop containing nucleoside triphosphate hydrolases"/>
    <property type="match status" value="2"/>
</dbReference>
<proteinExistence type="predicted"/>
<feature type="domain" description="Nephrocystin 3-like N-terminal" evidence="2">
    <location>
        <begin position="71"/>
        <end position="232"/>
    </location>
</feature>
<protein>
    <recommendedName>
        <fullName evidence="2">Nephrocystin 3-like N-terminal domain-containing protein</fullName>
    </recommendedName>
</protein>
<evidence type="ECO:0000259" key="2">
    <source>
        <dbReference type="Pfam" id="PF24883"/>
    </source>
</evidence>
<dbReference type="PANTHER" id="PTHR10039:SF14">
    <property type="entry name" value="NACHT DOMAIN-CONTAINING PROTEIN"/>
    <property type="match status" value="1"/>
</dbReference>
<keyword evidence="4" id="KW-1185">Reference proteome</keyword>
<gene>
    <name evidence="3" type="ORF">NP233_g6992</name>
</gene>
<reference evidence="3" key="1">
    <citation type="submission" date="2022-07" db="EMBL/GenBank/DDBJ databases">
        <title>Genome Sequence of Leucocoprinus birnbaumii.</title>
        <authorList>
            <person name="Buettner E."/>
        </authorList>
    </citation>
    <scope>NUCLEOTIDE SEQUENCE</scope>
    <source>
        <strain evidence="3">VT141</strain>
    </source>
</reference>
<evidence type="ECO:0000256" key="1">
    <source>
        <dbReference type="ARBA" id="ARBA00022737"/>
    </source>
</evidence>
<dbReference type="EMBL" id="JANIEX010000486">
    <property type="protein sequence ID" value="KAJ3566455.1"/>
    <property type="molecule type" value="Genomic_DNA"/>
</dbReference>
<dbReference type="InterPro" id="IPR027417">
    <property type="entry name" value="P-loop_NTPase"/>
</dbReference>
<sequence length="1499" mass="171176">MAPLQGARDFVVNDAEFTGHQNIQHQNINIAGRTGIDVLLEASAPEAAVDAVEQGNRPSCYPGTREQYIQSITDWVTSDHDNHLPVYWMHGPAAVGKSAIAQTCAQKVKDLGHLGAAFFFSINGRTKDHARFFPTIAYQLSTVFAEYREILNRRVLSDKTLVSKTMKTQFESLIAGPLMELKSQGKELAKKSIFIDGLDGCESNEAQVEIIEIIAVSVLAGSTPFCWAVFSRAELQIASTFELSHLSPHCLSVHLPVSRDINYEIELYLRGGFEDILRRQDSVLVLPRPSEEDIKKLVDAAGGLFHYASIFLRFINTHSYSGFHETLQTVLEAIAQPCGNQITPFAEIDQLYALILRRVPQEIRPVTCMLLHCLSVMDRDRSPKAQSAALVCNWLGISGTMFKRICNHLQAVITYQKPLHNFQVSDPTIDLNRSYFDQDSLFKPCKSLELQLLSVHGTYSFVHTTFRDFLLRHRHSPNIWYGEGSMVMILNRMMQQHIHLASSYLIEGSHLTSNEVNSSASLSWPQGSEFVDSFIKLWAFRMFQILHLFDDTILGKQPAGDYNLTPNHRNFFRNSDYRKVFIAESILDTSRPIENFPRPPIETNHGRQNRWIEDTHYRCIPPNAWDQFNTTKFWKALKRLRSSGIIRSYHPRMPAALAYLKNLVLSNKPGKRRGVYEIGRGERSVIWFWELDTKEQYFCEIWTLNFARAIEVYEAEGRGIWEYVTKCSGAVGNGHCATALPCLIVLETDRSLCFQPPRQADLWTSPTLHKPFSRNLWSDKSISPLAMALLEGAHDFVLNNAEFNIQQSIVNVGSMTGIDFLLGAATPEAALDSGERRYDPLCYPGTREQYIQDITRWATRASDDKLPIYWMHGPAGVGKSAIAQTSAQKLKDSGHLGGAFFFSISGRRNDHTRFFPTIAYQLSTVLVDYREIVDRQILIDKTLVSKTMKAQFQHLIAGPLMELKSQGKEVARRSIFVDGLDECQSKEAQAEIIEIIAASVRAQSTPFCWAVFSRAEPQILSTFELSHISPYCSSVHLPISRDIDHEIELYLRGSFENMLRRRNLVMDPMWPTDEDIKKLLNGAAGLFAYASVLLRFIDTHSVSGFQQTFSDVLKVIMQPRSHEITPFKDLDRLYTLILQRVPEDILPSMHLLLFGMVWHDWSDDWRESAAVVCNALGISETIFRCTCNYLRAVIVYHERLCPFEGADMNVDLTRSYFEQGPSFKPSALLRKMLHEVHGTFGFLHKSFRDFLLDPSRSSAVWYLNESAEKYFDRLSEQSLHYAPSYIIKGMLWFEDIGWSTTRLGPPQVSRGHKVTCLFLQSILNGIIFGRVFSSSTRRRLLASDSRKVIIACLMFGEFWPEVVSVWDTIDQRRLGRFKCANATAFRCIQLESDLRTFSYARFLRSLIHLRAPIRPYHPKLPSALSSVYTVFSLLKPGSKHGLYEIGRGEQSAIWYWEYDPEKRYYRDFWTVDFSEAMEIYKSEGSKVWENLPPSRWEVK</sequence>
<feature type="domain" description="Nephrocystin 3-like N-terminal" evidence="2">
    <location>
        <begin position="848"/>
        <end position="1014"/>
    </location>
</feature>
<evidence type="ECO:0000313" key="4">
    <source>
        <dbReference type="Proteomes" id="UP001213000"/>
    </source>
</evidence>
<evidence type="ECO:0000313" key="3">
    <source>
        <dbReference type="EMBL" id="KAJ3566455.1"/>
    </source>
</evidence>
<dbReference type="PANTHER" id="PTHR10039">
    <property type="entry name" value="AMELOGENIN"/>
    <property type="match status" value="1"/>
</dbReference>
<comment type="caution">
    <text evidence="3">The sequence shown here is derived from an EMBL/GenBank/DDBJ whole genome shotgun (WGS) entry which is preliminary data.</text>
</comment>
<dbReference type="InterPro" id="IPR056884">
    <property type="entry name" value="NPHP3-like_N"/>
</dbReference>